<protein>
    <recommendedName>
        <fullName evidence="3">DUF4435 domain-containing protein</fullName>
    </recommendedName>
</protein>
<reference evidence="1 2" key="1">
    <citation type="submission" date="2018-09" db="EMBL/GenBank/DDBJ databases">
        <title>Murine metabolic-syndrome-specific gut microbial biobank.</title>
        <authorList>
            <person name="Liu C."/>
        </authorList>
    </citation>
    <scope>NUCLEOTIDE SEQUENCE [LARGE SCALE GENOMIC DNA]</scope>
    <source>
        <strain evidence="1 2">8-P5</strain>
    </source>
</reference>
<proteinExistence type="predicted"/>
<organism evidence="1 2">
    <name type="scientific">Parabacteroides distasonis</name>
    <dbReference type="NCBI Taxonomy" id="823"/>
    <lineage>
        <taxon>Bacteria</taxon>
        <taxon>Pseudomonadati</taxon>
        <taxon>Bacteroidota</taxon>
        <taxon>Bacteroidia</taxon>
        <taxon>Bacteroidales</taxon>
        <taxon>Tannerellaceae</taxon>
        <taxon>Parabacteroides</taxon>
    </lineage>
</organism>
<evidence type="ECO:0000313" key="1">
    <source>
        <dbReference type="EMBL" id="RLT73194.1"/>
    </source>
</evidence>
<sequence length="144" mass="16733">MYSSVVYLPFLYLLNTKRLKRCGLNRTDFHTALSEHFEVNDEKDNGKAAVCRIQQRLNALVDQLPAHFMNIDAEKVRYEAMGVKEDVAYLFVRGHCLYDYLLVLGNHLCLGTNIDFESQIFKRSLSSYYVEMKKIAVDMNNLIQ</sequence>
<evidence type="ECO:0000313" key="2">
    <source>
        <dbReference type="Proteomes" id="UP000278164"/>
    </source>
</evidence>
<evidence type="ECO:0008006" key="3">
    <source>
        <dbReference type="Google" id="ProtNLM"/>
    </source>
</evidence>
<dbReference type="Proteomes" id="UP000278164">
    <property type="component" value="Unassembled WGS sequence"/>
</dbReference>
<dbReference type="AlphaFoldDB" id="A0A3L7ZMP7"/>
<comment type="caution">
    <text evidence="1">The sequence shown here is derived from an EMBL/GenBank/DDBJ whole genome shotgun (WGS) entry which is preliminary data.</text>
</comment>
<gene>
    <name evidence="1" type="ORF">D7V78_11645</name>
</gene>
<dbReference type="EMBL" id="RAYI01000020">
    <property type="protein sequence ID" value="RLT73194.1"/>
    <property type="molecule type" value="Genomic_DNA"/>
</dbReference>
<name>A0A3L7ZMP7_PARDI</name>
<accession>A0A3L7ZMP7</accession>